<dbReference type="InterPro" id="IPR037219">
    <property type="entry name" value="Peptidase_M41-like"/>
</dbReference>
<dbReference type="GO" id="GO:0005524">
    <property type="term" value="F:ATP binding"/>
    <property type="evidence" value="ECO:0007669"/>
    <property type="project" value="UniProtKB-KW"/>
</dbReference>
<dbReference type="InterPro" id="IPR000642">
    <property type="entry name" value="Peptidase_M41"/>
</dbReference>
<dbReference type="Proteomes" id="UP000077881">
    <property type="component" value="Unassembled WGS sequence"/>
</dbReference>
<dbReference type="Pfam" id="PF17862">
    <property type="entry name" value="AAA_lid_3"/>
    <property type="match status" value="1"/>
</dbReference>
<dbReference type="SUPFAM" id="SSF140990">
    <property type="entry name" value="FtsH protease domain-like"/>
    <property type="match status" value="1"/>
</dbReference>
<dbReference type="GO" id="GO:0016887">
    <property type="term" value="F:ATP hydrolysis activity"/>
    <property type="evidence" value="ECO:0007669"/>
    <property type="project" value="InterPro"/>
</dbReference>
<keyword evidence="3" id="KW-0547">Nucleotide-binding</keyword>
<keyword evidence="4" id="KW-0378">Hydrolase</keyword>
<dbReference type="Gene3D" id="1.10.8.60">
    <property type="match status" value="1"/>
</dbReference>
<accession>A0A177ZQB8</accession>
<keyword evidence="7" id="KW-0812">Transmembrane</keyword>
<evidence type="ECO:0000256" key="2">
    <source>
        <dbReference type="ARBA" id="ARBA00022670"/>
    </source>
</evidence>
<dbReference type="SUPFAM" id="SSF52540">
    <property type="entry name" value="P-loop containing nucleoside triphosphate hydrolases"/>
    <property type="match status" value="1"/>
</dbReference>
<dbReference type="PANTHER" id="PTHR23076:SF37">
    <property type="entry name" value="ATP-DEPENDENT ZINC METALLOPROTEASE FTSH 4, MITOCHONDRIAL"/>
    <property type="match status" value="1"/>
</dbReference>
<keyword evidence="6" id="KW-0175">Coiled coil</keyword>
<keyword evidence="7" id="KW-1133">Transmembrane helix</keyword>
<feature type="transmembrane region" description="Helical" evidence="7">
    <location>
        <begin position="12"/>
        <end position="32"/>
    </location>
</feature>
<dbReference type="STRING" id="217031.ABB05_12490"/>
<evidence type="ECO:0000256" key="7">
    <source>
        <dbReference type="SAM" id="Phobius"/>
    </source>
</evidence>
<dbReference type="GO" id="GO:0004222">
    <property type="term" value="F:metalloendopeptidase activity"/>
    <property type="evidence" value="ECO:0007669"/>
    <property type="project" value="InterPro"/>
</dbReference>
<evidence type="ECO:0000313" key="9">
    <source>
        <dbReference type="EMBL" id="OAK70172.1"/>
    </source>
</evidence>
<dbReference type="RefSeq" id="WP_057987573.1">
    <property type="nucleotide sequence ID" value="NZ_LDJR01000051.1"/>
</dbReference>
<evidence type="ECO:0000256" key="1">
    <source>
        <dbReference type="ARBA" id="ARBA00010044"/>
    </source>
</evidence>
<dbReference type="PANTHER" id="PTHR23076">
    <property type="entry name" value="METALLOPROTEASE M41 FTSH"/>
    <property type="match status" value="1"/>
</dbReference>
<keyword evidence="7" id="KW-0472">Membrane</keyword>
<dbReference type="InterPro" id="IPR003959">
    <property type="entry name" value="ATPase_AAA_core"/>
</dbReference>
<dbReference type="InterPro" id="IPR003593">
    <property type="entry name" value="AAA+_ATPase"/>
</dbReference>
<dbReference type="Pfam" id="PF00004">
    <property type="entry name" value="AAA"/>
    <property type="match status" value="1"/>
</dbReference>
<evidence type="ECO:0000256" key="6">
    <source>
        <dbReference type="ARBA" id="ARBA00023054"/>
    </source>
</evidence>
<keyword evidence="5 9" id="KW-0067">ATP-binding</keyword>
<evidence type="ECO:0000256" key="3">
    <source>
        <dbReference type="ARBA" id="ARBA00022741"/>
    </source>
</evidence>
<dbReference type="Gene3D" id="1.20.58.760">
    <property type="entry name" value="Peptidase M41"/>
    <property type="match status" value="1"/>
</dbReference>
<dbReference type="PATRIC" id="fig|217031.6.peg.2687"/>
<dbReference type="InterPro" id="IPR027417">
    <property type="entry name" value="P-loop_NTPase"/>
</dbReference>
<dbReference type="OrthoDB" id="9809379at2"/>
<evidence type="ECO:0000259" key="8">
    <source>
        <dbReference type="SMART" id="SM00382"/>
    </source>
</evidence>
<sequence length="573" mass="62244">MKSNFKNATKIVPLVIGLSLIVGLTIWSVFAINKGEVIPFSSIEKVIQAQSGDVVTLKETADGTIYIKTPEGKYVSHFRPNSPKVEELVEKYNVQYKYSTGSQAGNWIFGGLLIVLLGAGLLIQRKGGFAGAKMKHGTAKPMPLPSVTLNDIGGLPEEMKDEIHQTLAIVKEPERSKKLGIKPPKGILLYGPPGTGKTLLSQAMAHELGASFFTASGSAFTELFVGVGASRIRGLFENARKSTPAVIFIDEVDALAGKRKQHGGEEAEKTLTELLVQLDGGHTNEGILFIAATNRKDMLDDAFLRPGRIDFSFQVPLPDMKGRKEIIDIHTKGKQLSEEVVASLDLLADSTSGFSGAEISSLFESASRKAVREGRELVGMADLDYAIDRTILGSTSRALNDPDTKRRVAIHEAGHALIQALTKPNTVRKATIIPRGQALGYVAPIQKEMHLSTTSELLDQVSMILAGGVAERLYLGEHSIGVSGDVQQAKKLLEDMVETGMLEDGFTLTFDKQDKDAKMQELYGKALEKTELMLKAHKNEYECLVDVLLKKETLDGEEVQAIVTGKNLEVSYV</sequence>
<keyword evidence="2" id="KW-0645">Protease</keyword>
<feature type="transmembrane region" description="Helical" evidence="7">
    <location>
        <begin position="104"/>
        <end position="123"/>
    </location>
</feature>
<dbReference type="Gene3D" id="3.40.50.300">
    <property type="entry name" value="P-loop containing nucleotide triphosphate hydrolases"/>
    <property type="match status" value="1"/>
</dbReference>
<dbReference type="Pfam" id="PF01434">
    <property type="entry name" value="Peptidase_M41"/>
    <property type="match status" value="1"/>
</dbReference>
<dbReference type="FunFam" id="3.40.50.300:FF:001025">
    <property type="entry name" value="ATPase family, AAA domain-containing 2B"/>
    <property type="match status" value="1"/>
</dbReference>
<proteinExistence type="inferred from homology"/>
<evidence type="ECO:0000256" key="4">
    <source>
        <dbReference type="ARBA" id="ARBA00022801"/>
    </source>
</evidence>
<evidence type="ECO:0000313" key="10">
    <source>
        <dbReference type="Proteomes" id="UP000077881"/>
    </source>
</evidence>
<gene>
    <name evidence="9" type="ORF">ABB05_12490</name>
</gene>
<dbReference type="GO" id="GO:0004176">
    <property type="term" value="F:ATP-dependent peptidase activity"/>
    <property type="evidence" value="ECO:0007669"/>
    <property type="project" value="InterPro"/>
</dbReference>
<comment type="similarity">
    <text evidence="1">In the C-terminal section; belongs to the peptidase M41 family.</text>
</comment>
<dbReference type="SMART" id="SM00382">
    <property type="entry name" value="AAA"/>
    <property type="match status" value="1"/>
</dbReference>
<dbReference type="InterPro" id="IPR041569">
    <property type="entry name" value="AAA_lid_3"/>
</dbReference>
<comment type="caution">
    <text evidence="9">The sequence shown here is derived from an EMBL/GenBank/DDBJ whole genome shotgun (WGS) entry which is preliminary data.</text>
</comment>
<dbReference type="GO" id="GO:0006508">
    <property type="term" value="P:proteolysis"/>
    <property type="evidence" value="ECO:0007669"/>
    <property type="project" value="UniProtKB-KW"/>
</dbReference>
<evidence type="ECO:0000256" key="5">
    <source>
        <dbReference type="ARBA" id="ARBA00022840"/>
    </source>
</evidence>
<keyword evidence="10" id="KW-1185">Reference proteome</keyword>
<dbReference type="AlphaFoldDB" id="A0A177ZQB8"/>
<reference evidence="9 10" key="1">
    <citation type="submission" date="2015-05" db="EMBL/GenBank/DDBJ databases">
        <title>Comparison of genome.</title>
        <authorList>
            <person name="Zheng Z."/>
            <person name="Sun M."/>
        </authorList>
    </citation>
    <scope>NUCLEOTIDE SEQUENCE [LARGE SCALE GENOMIC DNA]</scope>
    <source>
        <strain evidence="9 10">G25-74</strain>
    </source>
</reference>
<dbReference type="EMBL" id="LDJR01000051">
    <property type="protein sequence ID" value="OAK70172.1"/>
    <property type="molecule type" value="Genomic_DNA"/>
</dbReference>
<organism evidence="9 10">
    <name type="scientific">Lederbergia galactosidilytica</name>
    <dbReference type="NCBI Taxonomy" id="217031"/>
    <lineage>
        <taxon>Bacteria</taxon>
        <taxon>Bacillati</taxon>
        <taxon>Bacillota</taxon>
        <taxon>Bacilli</taxon>
        <taxon>Bacillales</taxon>
        <taxon>Bacillaceae</taxon>
        <taxon>Lederbergia</taxon>
    </lineage>
</organism>
<protein>
    <submittedName>
        <fullName evidence="9">ATP-binding protein</fullName>
    </submittedName>
</protein>
<name>A0A177ZQB8_9BACI</name>
<feature type="domain" description="AAA+ ATPase" evidence="8">
    <location>
        <begin position="183"/>
        <end position="319"/>
    </location>
</feature>
<dbReference type="GO" id="GO:0045037">
    <property type="term" value="P:protein import into chloroplast stroma"/>
    <property type="evidence" value="ECO:0007669"/>
    <property type="project" value="TreeGrafter"/>
</dbReference>